<keyword evidence="1" id="KW-0812">Transmembrane</keyword>
<organism evidence="2 3">
    <name type="scientific">Characodon lateralis</name>
    <dbReference type="NCBI Taxonomy" id="208331"/>
    <lineage>
        <taxon>Eukaryota</taxon>
        <taxon>Metazoa</taxon>
        <taxon>Chordata</taxon>
        <taxon>Craniata</taxon>
        <taxon>Vertebrata</taxon>
        <taxon>Euteleostomi</taxon>
        <taxon>Actinopterygii</taxon>
        <taxon>Neopterygii</taxon>
        <taxon>Teleostei</taxon>
        <taxon>Neoteleostei</taxon>
        <taxon>Acanthomorphata</taxon>
        <taxon>Ovalentaria</taxon>
        <taxon>Atherinomorphae</taxon>
        <taxon>Cyprinodontiformes</taxon>
        <taxon>Goodeidae</taxon>
        <taxon>Characodon</taxon>
    </lineage>
</organism>
<keyword evidence="1" id="KW-1133">Transmembrane helix</keyword>
<reference evidence="2 3" key="1">
    <citation type="submission" date="2021-06" db="EMBL/GenBank/DDBJ databases">
        <authorList>
            <person name="Palmer J.M."/>
        </authorList>
    </citation>
    <scope>NUCLEOTIDE SEQUENCE [LARGE SCALE GENOMIC DNA]</scope>
    <source>
        <strain evidence="2 3">CL_MEX2019</strain>
        <tissue evidence="2">Muscle</tissue>
    </source>
</reference>
<evidence type="ECO:0000256" key="1">
    <source>
        <dbReference type="SAM" id="Phobius"/>
    </source>
</evidence>
<keyword evidence="3" id="KW-1185">Reference proteome</keyword>
<gene>
    <name evidence="2" type="ORF">CHARACLAT_003957</name>
</gene>
<dbReference type="Proteomes" id="UP001352852">
    <property type="component" value="Unassembled WGS sequence"/>
</dbReference>
<feature type="transmembrane region" description="Helical" evidence="1">
    <location>
        <begin position="82"/>
        <end position="101"/>
    </location>
</feature>
<name>A0ABU7CK82_9TELE</name>
<protein>
    <submittedName>
        <fullName evidence="2">Uncharacterized protein</fullName>
    </submittedName>
</protein>
<sequence length="105" mass="12162">MIKTAKVPMAKGMILYADDTWKQTENLLEISLKPSYLKTLFSSMSGLDKDIKRHFEEPKEPKTAPEPQIADYWSKCIKISGFFKWLFSILLMCQYIFSSLMNGTK</sequence>
<proteinExistence type="predicted"/>
<keyword evidence="1" id="KW-0472">Membrane</keyword>
<dbReference type="EMBL" id="JAHUTJ010000176">
    <property type="protein sequence ID" value="MED6263372.1"/>
    <property type="molecule type" value="Genomic_DNA"/>
</dbReference>
<accession>A0ABU7CK82</accession>
<comment type="caution">
    <text evidence="2">The sequence shown here is derived from an EMBL/GenBank/DDBJ whole genome shotgun (WGS) entry which is preliminary data.</text>
</comment>
<evidence type="ECO:0000313" key="2">
    <source>
        <dbReference type="EMBL" id="MED6263372.1"/>
    </source>
</evidence>
<evidence type="ECO:0000313" key="3">
    <source>
        <dbReference type="Proteomes" id="UP001352852"/>
    </source>
</evidence>